<sequence>MYRQVAKTTTNTTRKTTPQPTSTGAEQTHRSNRLKPRATITSESWKDMKDMQEVRDWLEGHNLAIEEEVFTTGSLAFALLQLAEGNVGDSMETLINGIRVVTLCLDTLAMENLMEMIANTITNAISPVLAEVHDIVVSITQGAATEISRVVEEKVVGEAREMLKGEIAQLKEVPWPVAGWQTGCPSYTSITAEVTTIGIEREHQATMAKGTLQRRQILLDGIQGVRTAVDGLTERELVEKANLALKGMSIWASDRPAGTKLMVVKKLRNGGVVFELESEKAAEWVKKKDVREIFVESFGGSAQIKDRTFQVVVQFVPTELRDRDKEVMEAAENCVGAGRGTVAGMKWMKNPQHWRKGQQCTHLILATTNRMAANVMIREGVVIDGLRLRVKKLEADPRRCFKYQFIGWGHTAETCKDSLELCGTCTLSTHPTAKCPVKDPEKFICVNCRHEK</sequence>
<evidence type="ECO:0000256" key="1">
    <source>
        <dbReference type="SAM" id="MobiDB-lite"/>
    </source>
</evidence>
<keyword evidence="3" id="KW-1185">Reference proteome</keyword>
<dbReference type="AlphaFoldDB" id="A0A0C9XWP0"/>
<accession>A0A0C9XWP0</accession>
<gene>
    <name evidence="2" type="ORF">K443DRAFT_122095</name>
</gene>
<proteinExistence type="predicted"/>
<protein>
    <submittedName>
        <fullName evidence="2">Uncharacterized protein</fullName>
    </submittedName>
</protein>
<reference evidence="2 3" key="1">
    <citation type="submission" date="2014-04" db="EMBL/GenBank/DDBJ databases">
        <authorList>
            <consortium name="DOE Joint Genome Institute"/>
            <person name="Kuo A."/>
            <person name="Kohler A."/>
            <person name="Nagy L.G."/>
            <person name="Floudas D."/>
            <person name="Copeland A."/>
            <person name="Barry K.W."/>
            <person name="Cichocki N."/>
            <person name="Veneault-Fourrey C."/>
            <person name="LaButti K."/>
            <person name="Lindquist E.A."/>
            <person name="Lipzen A."/>
            <person name="Lundell T."/>
            <person name="Morin E."/>
            <person name="Murat C."/>
            <person name="Sun H."/>
            <person name="Tunlid A."/>
            <person name="Henrissat B."/>
            <person name="Grigoriev I.V."/>
            <person name="Hibbett D.S."/>
            <person name="Martin F."/>
            <person name="Nordberg H.P."/>
            <person name="Cantor M.N."/>
            <person name="Hua S.X."/>
        </authorList>
    </citation>
    <scope>NUCLEOTIDE SEQUENCE [LARGE SCALE GENOMIC DNA]</scope>
    <source>
        <strain evidence="2 3">LaAM-08-1</strain>
    </source>
</reference>
<evidence type="ECO:0000313" key="3">
    <source>
        <dbReference type="Proteomes" id="UP000054477"/>
    </source>
</evidence>
<feature type="compositionally biased region" description="Low complexity" evidence="1">
    <location>
        <begin position="8"/>
        <end position="23"/>
    </location>
</feature>
<dbReference type="HOGENOM" id="CLU_605598_0_0_1"/>
<organism evidence="2 3">
    <name type="scientific">Laccaria amethystina LaAM-08-1</name>
    <dbReference type="NCBI Taxonomy" id="1095629"/>
    <lineage>
        <taxon>Eukaryota</taxon>
        <taxon>Fungi</taxon>
        <taxon>Dikarya</taxon>
        <taxon>Basidiomycota</taxon>
        <taxon>Agaricomycotina</taxon>
        <taxon>Agaricomycetes</taxon>
        <taxon>Agaricomycetidae</taxon>
        <taxon>Agaricales</taxon>
        <taxon>Agaricineae</taxon>
        <taxon>Hydnangiaceae</taxon>
        <taxon>Laccaria</taxon>
    </lineage>
</organism>
<dbReference type="STRING" id="1095629.A0A0C9XWP0"/>
<dbReference type="OrthoDB" id="2800503at2759"/>
<evidence type="ECO:0000313" key="2">
    <source>
        <dbReference type="EMBL" id="KIK02007.1"/>
    </source>
</evidence>
<reference evidence="3" key="2">
    <citation type="submission" date="2015-01" db="EMBL/GenBank/DDBJ databases">
        <title>Evolutionary Origins and Diversification of the Mycorrhizal Mutualists.</title>
        <authorList>
            <consortium name="DOE Joint Genome Institute"/>
            <consortium name="Mycorrhizal Genomics Consortium"/>
            <person name="Kohler A."/>
            <person name="Kuo A."/>
            <person name="Nagy L.G."/>
            <person name="Floudas D."/>
            <person name="Copeland A."/>
            <person name="Barry K.W."/>
            <person name="Cichocki N."/>
            <person name="Veneault-Fourrey C."/>
            <person name="LaButti K."/>
            <person name="Lindquist E.A."/>
            <person name="Lipzen A."/>
            <person name="Lundell T."/>
            <person name="Morin E."/>
            <person name="Murat C."/>
            <person name="Riley R."/>
            <person name="Ohm R."/>
            <person name="Sun H."/>
            <person name="Tunlid A."/>
            <person name="Henrissat B."/>
            <person name="Grigoriev I.V."/>
            <person name="Hibbett D.S."/>
            <person name="Martin F."/>
        </authorList>
    </citation>
    <scope>NUCLEOTIDE SEQUENCE [LARGE SCALE GENOMIC DNA]</scope>
    <source>
        <strain evidence="3">LaAM-08-1</strain>
    </source>
</reference>
<dbReference type="EMBL" id="KN838598">
    <property type="protein sequence ID" value="KIK02007.1"/>
    <property type="molecule type" value="Genomic_DNA"/>
</dbReference>
<name>A0A0C9XWP0_9AGAR</name>
<feature type="region of interest" description="Disordered" evidence="1">
    <location>
        <begin position="1"/>
        <end position="34"/>
    </location>
</feature>
<dbReference type="Proteomes" id="UP000054477">
    <property type="component" value="Unassembled WGS sequence"/>
</dbReference>